<reference evidence="1 2" key="1">
    <citation type="submission" date="2021-07" db="EMBL/GenBank/DDBJ databases">
        <authorList>
            <person name="Palmer J.M."/>
        </authorList>
    </citation>
    <scope>NUCLEOTIDE SEQUENCE [LARGE SCALE GENOMIC DNA]</scope>
    <source>
        <strain evidence="1 2">AT_MEX2019</strain>
        <tissue evidence="1">Muscle</tissue>
    </source>
</reference>
<evidence type="ECO:0000313" key="2">
    <source>
        <dbReference type="Proteomes" id="UP001345963"/>
    </source>
</evidence>
<keyword evidence="2" id="KW-1185">Reference proteome</keyword>
<name>A0ABU7ANI3_9TELE</name>
<evidence type="ECO:0000313" key="1">
    <source>
        <dbReference type="EMBL" id="MED6239005.1"/>
    </source>
</evidence>
<accession>A0ABU7ANI3</accession>
<dbReference type="EMBL" id="JAHUTI010020722">
    <property type="protein sequence ID" value="MED6239005.1"/>
    <property type="molecule type" value="Genomic_DNA"/>
</dbReference>
<dbReference type="Proteomes" id="UP001345963">
    <property type="component" value="Unassembled WGS sequence"/>
</dbReference>
<comment type="caution">
    <text evidence="1">The sequence shown here is derived from an EMBL/GenBank/DDBJ whole genome shotgun (WGS) entry which is preliminary data.</text>
</comment>
<gene>
    <name evidence="1" type="ORF">ATANTOWER_000541</name>
</gene>
<organism evidence="1 2">
    <name type="scientific">Ataeniobius toweri</name>
    <dbReference type="NCBI Taxonomy" id="208326"/>
    <lineage>
        <taxon>Eukaryota</taxon>
        <taxon>Metazoa</taxon>
        <taxon>Chordata</taxon>
        <taxon>Craniata</taxon>
        <taxon>Vertebrata</taxon>
        <taxon>Euteleostomi</taxon>
        <taxon>Actinopterygii</taxon>
        <taxon>Neopterygii</taxon>
        <taxon>Teleostei</taxon>
        <taxon>Neoteleostei</taxon>
        <taxon>Acanthomorphata</taxon>
        <taxon>Ovalentaria</taxon>
        <taxon>Atherinomorphae</taxon>
        <taxon>Cyprinodontiformes</taxon>
        <taxon>Goodeidae</taxon>
        <taxon>Ataeniobius</taxon>
    </lineage>
</organism>
<proteinExistence type="predicted"/>
<feature type="non-terminal residue" evidence="1">
    <location>
        <position position="1"/>
    </location>
</feature>
<protein>
    <submittedName>
        <fullName evidence="1">Uncharacterized protein</fullName>
    </submittedName>
</protein>
<sequence>GGCPGGGGTSTPVPSLLQPLTGLHVGAVHVSVEEDDGKSEDEDGVRVPELSHYTRVADAVALARMVEPVSCINSPDQLWLNGPLQLHQEHGFPELVRDIRLSPTSYRCFLPVRLYQPLNLLCLSLHSDMCLEFSKPFIQLHPREVHFIYHTTGKKRHR</sequence>